<reference evidence="1" key="1">
    <citation type="submission" date="2005-08" db="EMBL/GenBank/DDBJ databases">
        <authorList>
            <person name="Town C.D."/>
        </authorList>
    </citation>
    <scope>NUCLEOTIDE SEQUENCE</scope>
</reference>
<protein>
    <submittedName>
        <fullName evidence="1">Uncharacterized protein</fullName>
    </submittedName>
</protein>
<proteinExistence type="predicted"/>
<name>A2Q5D9_MEDTR</name>
<accession>A2Q5D9</accession>
<organism evidence="1">
    <name type="scientific">Medicago truncatula</name>
    <name type="common">Barrel medic</name>
    <name type="synonym">Medicago tribuloides</name>
    <dbReference type="NCBI Taxonomy" id="3880"/>
    <lineage>
        <taxon>Eukaryota</taxon>
        <taxon>Viridiplantae</taxon>
        <taxon>Streptophyta</taxon>
        <taxon>Embryophyta</taxon>
        <taxon>Tracheophyta</taxon>
        <taxon>Spermatophyta</taxon>
        <taxon>Magnoliopsida</taxon>
        <taxon>eudicotyledons</taxon>
        <taxon>Gunneridae</taxon>
        <taxon>Pentapetalae</taxon>
        <taxon>rosids</taxon>
        <taxon>fabids</taxon>
        <taxon>Fabales</taxon>
        <taxon>Fabaceae</taxon>
        <taxon>Papilionoideae</taxon>
        <taxon>50 kb inversion clade</taxon>
        <taxon>NPAAA clade</taxon>
        <taxon>Hologalegina</taxon>
        <taxon>IRL clade</taxon>
        <taxon>Trifolieae</taxon>
        <taxon>Medicago</taxon>
    </lineage>
</organism>
<sequence length="64" mass="7508">MPIWRSIWSVKDVIRHGFQWSIGIGEHIPVWNHPWLSNAARIVPCTHHHLEWPHIIVSDLLVTS</sequence>
<dbReference type="EMBL" id="AC161399">
    <property type="protein sequence ID" value="ABN08839.1"/>
    <property type="molecule type" value="Genomic_DNA"/>
</dbReference>
<gene>
    <name evidence="1" type="ORF">MtrDRAFT_AC161399g49v2</name>
</gene>
<evidence type="ECO:0000313" key="1">
    <source>
        <dbReference type="EMBL" id="ABN08839.1"/>
    </source>
</evidence>
<dbReference type="AlphaFoldDB" id="A2Q5D9"/>
<reference evidence="1" key="2">
    <citation type="submission" date="2007-03" db="EMBL/GenBank/DDBJ databases">
        <authorList>
            <consortium name="The International Medicago Genome Annotation Group"/>
        </authorList>
    </citation>
    <scope>NUCLEOTIDE SEQUENCE</scope>
</reference>